<reference evidence="2 3" key="1">
    <citation type="journal article" date="2006" name="Int. J. Syst. Evol. Microbiol.">
        <title>Dyella yeojuensis sp. nov., isolated from greenhouse soil in Korea.</title>
        <authorList>
            <person name="Kim B.Y."/>
            <person name="Weon H.Y."/>
            <person name="Lee K.H."/>
            <person name="Seok S.J."/>
            <person name="Kwon S.W."/>
            <person name="Go S.J."/>
            <person name="Stackebrandt E."/>
        </authorList>
    </citation>
    <scope>NUCLEOTIDE SEQUENCE [LARGE SCALE GENOMIC DNA]</scope>
    <source>
        <strain evidence="2 3">DSM 17673</strain>
    </source>
</reference>
<gene>
    <name evidence="2" type="ORF">HBF32_15685</name>
</gene>
<keyword evidence="3" id="KW-1185">Reference proteome</keyword>
<dbReference type="Proteomes" id="UP000518878">
    <property type="component" value="Unassembled WGS sequence"/>
</dbReference>
<proteinExistence type="predicted"/>
<comment type="caution">
    <text evidence="2">The sequence shown here is derived from an EMBL/GenBank/DDBJ whole genome shotgun (WGS) entry which is preliminary data.</text>
</comment>
<name>A0A7X5QWW3_9GAMM</name>
<dbReference type="AlphaFoldDB" id="A0A7X5QWW3"/>
<organism evidence="2 3">
    <name type="scientific">Luteibacter yeojuensis</name>
    <dbReference type="NCBI Taxonomy" id="345309"/>
    <lineage>
        <taxon>Bacteria</taxon>
        <taxon>Pseudomonadati</taxon>
        <taxon>Pseudomonadota</taxon>
        <taxon>Gammaproteobacteria</taxon>
        <taxon>Lysobacterales</taxon>
        <taxon>Rhodanobacteraceae</taxon>
        <taxon>Luteibacter</taxon>
    </lineage>
</organism>
<sequence>MLHLLLPRPLGHAFRFLATGCIAALAGCANPADAVEGRELTFDSQSYFAVTVDTRKEDIEFYWRNPDNGQPFGGLEALKTWTSAKGRPLAFAANAGIYDREFRPLGLYVENGKTIVPLNRTHGNPRSGNFSLLPNGVFAVYDDGSAEVRTSEDFHAAGRKPRWATQSGPMLVIDGEINTQFENGSDSMKWRSGVCAKTPREVVFVVSRAPVNFHSFARLFRDEIGCRDALFLDGTISQFYTPETGYAGAPAFMTKPYAGMVAVFPKRR</sequence>
<dbReference type="Pfam" id="PF09992">
    <property type="entry name" value="NAGPA"/>
    <property type="match status" value="1"/>
</dbReference>
<accession>A0A7X5QWW3</accession>
<evidence type="ECO:0000259" key="1">
    <source>
        <dbReference type="Pfam" id="PF09992"/>
    </source>
</evidence>
<evidence type="ECO:0000313" key="3">
    <source>
        <dbReference type="Proteomes" id="UP000518878"/>
    </source>
</evidence>
<protein>
    <recommendedName>
        <fullName evidence="1">Phosphodiester glycosidase domain-containing protein</fullName>
    </recommendedName>
</protein>
<dbReference type="InterPro" id="IPR018711">
    <property type="entry name" value="NAGPA"/>
</dbReference>
<evidence type="ECO:0000313" key="2">
    <source>
        <dbReference type="EMBL" id="NID16916.1"/>
    </source>
</evidence>
<dbReference type="RefSeq" id="WP_166700726.1">
    <property type="nucleotide sequence ID" value="NZ_JAAQTL010000002.1"/>
</dbReference>
<feature type="domain" description="Phosphodiester glycosidase" evidence="1">
    <location>
        <begin position="91"/>
        <end position="237"/>
    </location>
</feature>
<dbReference type="EMBL" id="JAAQTL010000002">
    <property type="protein sequence ID" value="NID16916.1"/>
    <property type="molecule type" value="Genomic_DNA"/>
</dbReference>